<reference evidence="1 2" key="1">
    <citation type="submission" date="2024-02" db="EMBL/GenBank/DDBJ databases">
        <title>A draft genome for the cacao thread blight pathogen Marasmius crinis-equi.</title>
        <authorList>
            <person name="Cohen S.P."/>
            <person name="Baruah I.K."/>
            <person name="Amoako-Attah I."/>
            <person name="Bukari Y."/>
            <person name="Meinhardt L.W."/>
            <person name="Bailey B.A."/>
        </authorList>
    </citation>
    <scope>NUCLEOTIDE SEQUENCE [LARGE SCALE GENOMIC DNA]</scope>
    <source>
        <strain evidence="1 2">GH-76</strain>
    </source>
</reference>
<keyword evidence="2" id="KW-1185">Reference proteome</keyword>
<name>A0ABR3EKH1_9AGAR</name>
<gene>
    <name evidence="1" type="ORF">V5O48_018674</name>
</gene>
<evidence type="ECO:0000313" key="1">
    <source>
        <dbReference type="EMBL" id="KAL0563394.1"/>
    </source>
</evidence>
<dbReference type="EMBL" id="JBAHYK010003574">
    <property type="protein sequence ID" value="KAL0563394.1"/>
    <property type="molecule type" value="Genomic_DNA"/>
</dbReference>
<dbReference type="InterPro" id="IPR032675">
    <property type="entry name" value="LRR_dom_sf"/>
</dbReference>
<protein>
    <recommendedName>
        <fullName evidence="3">F-box domain-containing protein</fullName>
    </recommendedName>
</protein>
<evidence type="ECO:0000313" key="2">
    <source>
        <dbReference type="Proteomes" id="UP001465976"/>
    </source>
</evidence>
<dbReference type="SUPFAM" id="SSF52047">
    <property type="entry name" value="RNI-like"/>
    <property type="match status" value="1"/>
</dbReference>
<proteinExistence type="predicted"/>
<evidence type="ECO:0008006" key="3">
    <source>
        <dbReference type="Google" id="ProtNLM"/>
    </source>
</evidence>
<dbReference type="Gene3D" id="3.80.10.10">
    <property type="entry name" value="Ribonuclease Inhibitor"/>
    <property type="match status" value="1"/>
</dbReference>
<dbReference type="Proteomes" id="UP001465976">
    <property type="component" value="Unassembled WGS sequence"/>
</dbReference>
<accession>A0ABR3EKH1</accession>
<comment type="caution">
    <text evidence="1">The sequence shown here is derived from an EMBL/GenBank/DDBJ whole genome shotgun (WGS) entry which is preliminary data.</text>
</comment>
<sequence length="477" mass="52594">MPLPAELWYTIAGHLTQKDIVQLSHTNSRACTILRPLCYRRVFLTATSIDVTFALLARDESLAAVVAELSLFGLDSEQPPLLINLAAMKNLTGLRKLEIVNDVFGTNEKTAAAFFDAVCNLASLEELSITMASSSGYKGQLGKIIGLKTIKWSSPSSLDTIELLRSLLSASRISIQTLYLTIHTFSLEVQTRIFDLRFPSLQSLTLRDRSATKPLREGFTQFIVAHDNITHLDLGYTTTRSSCLSFTEEALINFRANPHATLPRLQSFCGDTTSFRVLARAGLPCLSTTLTRIDIGPSALRSKVTLFELFAQTAHMFDAAQYLPIHGRFGALKEFGLYLGDFRGPVVVALGLDLSLLVTFTATFLCQPGEESGIEVWRRPFPFVDTSALVSATSVGMLFRVMKSLKVVYLEYQLVVEAQPAVTSEVWVKAFIAACEGGMVRTVHFCDLVGDVVESWRVEREGGGEVPSFHLDFRASN</sequence>
<organism evidence="1 2">
    <name type="scientific">Marasmius crinis-equi</name>
    <dbReference type="NCBI Taxonomy" id="585013"/>
    <lineage>
        <taxon>Eukaryota</taxon>
        <taxon>Fungi</taxon>
        <taxon>Dikarya</taxon>
        <taxon>Basidiomycota</taxon>
        <taxon>Agaricomycotina</taxon>
        <taxon>Agaricomycetes</taxon>
        <taxon>Agaricomycetidae</taxon>
        <taxon>Agaricales</taxon>
        <taxon>Marasmiineae</taxon>
        <taxon>Marasmiaceae</taxon>
        <taxon>Marasmius</taxon>
    </lineage>
</organism>